<accession>A0ABD2Z522</accession>
<dbReference type="AlphaFoldDB" id="A0ABD2Z522"/>
<evidence type="ECO:0000256" key="2">
    <source>
        <dbReference type="ARBA" id="ARBA00022690"/>
    </source>
</evidence>
<evidence type="ECO:0000256" key="4">
    <source>
        <dbReference type="RuleBase" id="RU000411"/>
    </source>
</evidence>
<comment type="similarity">
    <text evidence="1 4">Belongs to the serpin family.</text>
</comment>
<keyword evidence="3" id="KW-0722">Serine protease inhibitor</keyword>
<dbReference type="Gene3D" id="2.30.39.10">
    <property type="entry name" value="Alpha-1-antitrypsin, domain 1"/>
    <property type="match status" value="1"/>
</dbReference>
<dbReference type="InterPro" id="IPR023795">
    <property type="entry name" value="Serpin_CS"/>
</dbReference>
<dbReference type="EMBL" id="JBJUIK010000011">
    <property type="protein sequence ID" value="KAL3514565.1"/>
    <property type="molecule type" value="Genomic_DNA"/>
</dbReference>
<evidence type="ECO:0000313" key="7">
    <source>
        <dbReference type="Proteomes" id="UP001630127"/>
    </source>
</evidence>
<evidence type="ECO:0000256" key="3">
    <source>
        <dbReference type="ARBA" id="ARBA00022900"/>
    </source>
</evidence>
<protein>
    <recommendedName>
        <fullName evidence="5">Serpin domain-containing protein</fullName>
    </recommendedName>
</protein>
<dbReference type="PANTHER" id="PTHR11461:SF211">
    <property type="entry name" value="GH10112P-RELATED"/>
    <property type="match status" value="1"/>
</dbReference>
<dbReference type="Proteomes" id="UP001630127">
    <property type="component" value="Unassembled WGS sequence"/>
</dbReference>
<dbReference type="InterPro" id="IPR042178">
    <property type="entry name" value="Serpin_sf_1"/>
</dbReference>
<reference evidence="6 7" key="1">
    <citation type="submission" date="2024-11" db="EMBL/GenBank/DDBJ databases">
        <title>A near-complete genome assembly of Cinchona calisaya.</title>
        <authorList>
            <person name="Lian D.C."/>
            <person name="Zhao X.W."/>
            <person name="Wei L."/>
        </authorList>
    </citation>
    <scope>NUCLEOTIDE SEQUENCE [LARGE SCALE GENOMIC DNA]</scope>
    <source>
        <tissue evidence="6">Nenye</tissue>
    </source>
</reference>
<evidence type="ECO:0000256" key="1">
    <source>
        <dbReference type="ARBA" id="ARBA00009500"/>
    </source>
</evidence>
<keyword evidence="2" id="KW-0646">Protease inhibitor</keyword>
<proteinExistence type="inferred from homology"/>
<dbReference type="SUPFAM" id="SSF56574">
    <property type="entry name" value="Serpins"/>
    <property type="match status" value="1"/>
</dbReference>
<dbReference type="PANTHER" id="PTHR11461">
    <property type="entry name" value="SERINE PROTEASE INHIBITOR, SERPIN"/>
    <property type="match status" value="1"/>
</dbReference>
<dbReference type="PROSITE" id="PS00284">
    <property type="entry name" value="SERPIN"/>
    <property type="match status" value="1"/>
</dbReference>
<dbReference type="SMART" id="SM00093">
    <property type="entry name" value="SERPIN"/>
    <property type="match status" value="1"/>
</dbReference>
<sequence>MDLRESMSDRNDVSLWLAKHVISREAKDTNCVFSPLSLHVVLGLITAGSKGPTHDQLLSFLKSKSIDDLNSLASQLVSVVFADGSPSGGPRLSFANGVWVDQSLTFKPSFKKIVDDVYKAVSNQVDFKNKPVEVIKEVNSWAEKGTGGLIKEILPPGSVDCTTSLVLANALYFKGVWDEKFEASKTKEHDFHLLDGSSIKVPFMTSKKKKYISAYNGFKVCCLPYKQGEDKRRFSMYFFLPDAKDGLPSLVDKVGSEPGFLDHHLPSRSKVQVGDFLIPKFKISFGFEASKTLKGLGLVLPFTGEGGGLSEMVLVPPGKHLYVSSIFHKSFIEVNEEGTEAASVTAAVISIRSLPKFDKLDFVADHPFLFLIREDMTGAVQFIGTVVNPLVS</sequence>
<dbReference type="GO" id="GO:0004867">
    <property type="term" value="F:serine-type endopeptidase inhibitor activity"/>
    <property type="evidence" value="ECO:0007669"/>
    <property type="project" value="UniProtKB-KW"/>
</dbReference>
<gene>
    <name evidence="6" type="ORF">ACH5RR_027282</name>
</gene>
<dbReference type="InterPro" id="IPR023796">
    <property type="entry name" value="Serpin_dom"/>
</dbReference>
<dbReference type="CDD" id="cd02043">
    <property type="entry name" value="serpinP_plants"/>
    <property type="match status" value="1"/>
</dbReference>
<feature type="domain" description="Serpin" evidence="5">
    <location>
        <begin position="15"/>
        <end position="389"/>
    </location>
</feature>
<name>A0ABD2Z522_9GENT</name>
<dbReference type="InterPro" id="IPR036186">
    <property type="entry name" value="Serpin_sf"/>
</dbReference>
<dbReference type="InterPro" id="IPR000215">
    <property type="entry name" value="Serpin_fam"/>
</dbReference>
<dbReference type="Gene3D" id="3.30.497.10">
    <property type="entry name" value="Antithrombin, subunit I, domain 2"/>
    <property type="match status" value="1"/>
</dbReference>
<evidence type="ECO:0000259" key="5">
    <source>
        <dbReference type="SMART" id="SM00093"/>
    </source>
</evidence>
<organism evidence="6 7">
    <name type="scientific">Cinchona calisaya</name>
    <dbReference type="NCBI Taxonomy" id="153742"/>
    <lineage>
        <taxon>Eukaryota</taxon>
        <taxon>Viridiplantae</taxon>
        <taxon>Streptophyta</taxon>
        <taxon>Embryophyta</taxon>
        <taxon>Tracheophyta</taxon>
        <taxon>Spermatophyta</taxon>
        <taxon>Magnoliopsida</taxon>
        <taxon>eudicotyledons</taxon>
        <taxon>Gunneridae</taxon>
        <taxon>Pentapetalae</taxon>
        <taxon>asterids</taxon>
        <taxon>lamiids</taxon>
        <taxon>Gentianales</taxon>
        <taxon>Rubiaceae</taxon>
        <taxon>Cinchonoideae</taxon>
        <taxon>Cinchoneae</taxon>
        <taxon>Cinchona</taxon>
    </lineage>
</organism>
<evidence type="ECO:0000313" key="6">
    <source>
        <dbReference type="EMBL" id="KAL3514565.1"/>
    </source>
</evidence>
<dbReference type="Pfam" id="PF00079">
    <property type="entry name" value="Serpin"/>
    <property type="match status" value="1"/>
</dbReference>
<dbReference type="InterPro" id="IPR042185">
    <property type="entry name" value="Serpin_sf_2"/>
</dbReference>
<keyword evidence="7" id="KW-1185">Reference proteome</keyword>
<comment type="caution">
    <text evidence="6">The sequence shown here is derived from an EMBL/GenBank/DDBJ whole genome shotgun (WGS) entry which is preliminary data.</text>
</comment>
<dbReference type="FunFam" id="3.30.497.10:FF:000012">
    <property type="entry name" value="Predicted protein"/>
    <property type="match status" value="1"/>
</dbReference>